<dbReference type="Proteomes" id="UP000290289">
    <property type="component" value="Chromosome 17"/>
</dbReference>
<protein>
    <submittedName>
        <fullName evidence="1">Uncharacterized protein</fullName>
    </submittedName>
</protein>
<evidence type="ECO:0000313" key="2">
    <source>
        <dbReference type="Proteomes" id="UP000290289"/>
    </source>
</evidence>
<accession>A0A498HFC8</accession>
<organism evidence="1 2">
    <name type="scientific">Malus domestica</name>
    <name type="common">Apple</name>
    <name type="synonym">Pyrus malus</name>
    <dbReference type="NCBI Taxonomy" id="3750"/>
    <lineage>
        <taxon>Eukaryota</taxon>
        <taxon>Viridiplantae</taxon>
        <taxon>Streptophyta</taxon>
        <taxon>Embryophyta</taxon>
        <taxon>Tracheophyta</taxon>
        <taxon>Spermatophyta</taxon>
        <taxon>Magnoliopsida</taxon>
        <taxon>eudicotyledons</taxon>
        <taxon>Gunneridae</taxon>
        <taxon>Pentapetalae</taxon>
        <taxon>rosids</taxon>
        <taxon>fabids</taxon>
        <taxon>Rosales</taxon>
        <taxon>Rosaceae</taxon>
        <taxon>Amygdaloideae</taxon>
        <taxon>Maleae</taxon>
        <taxon>Malus</taxon>
    </lineage>
</organism>
<dbReference type="EMBL" id="RDQH01000343">
    <property type="protein sequence ID" value="RXH67763.1"/>
    <property type="molecule type" value="Genomic_DNA"/>
</dbReference>
<keyword evidence="2" id="KW-1185">Reference proteome</keyword>
<name>A0A498HFC8_MALDO</name>
<gene>
    <name evidence="1" type="ORF">DVH24_027910</name>
</gene>
<sequence>MAVVLASNSATLVACIKGDKQKANRSIFLLLQEIWNLLPPFILQPIGLPRIVIEGCVRKSGSPDPHPL</sequence>
<comment type="caution">
    <text evidence="1">The sequence shown here is derived from an EMBL/GenBank/DDBJ whole genome shotgun (WGS) entry which is preliminary data.</text>
</comment>
<proteinExistence type="predicted"/>
<reference evidence="1 2" key="1">
    <citation type="submission" date="2018-10" db="EMBL/GenBank/DDBJ databases">
        <title>A high-quality apple genome assembly.</title>
        <authorList>
            <person name="Hu J."/>
        </authorList>
    </citation>
    <scope>NUCLEOTIDE SEQUENCE [LARGE SCALE GENOMIC DNA]</scope>
    <source>
        <strain evidence="2">cv. HFTH1</strain>
        <tissue evidence="1">Young leaf</tissue>
    </source>
</reference>
<dbReference type="AlphaFoldDB" id="A0A498HFC8"/>
<evidence type="ECO:0000313" key="1">
    <source>
        <dbReference type="EMBL" id="RXH67763.1"/>
    </source>
</evidence>